<proteinExistence type="predicted"/>
<organism evidence="1 2">
    <name type="scientific">Cylicocyclus nassatus</name>
    <name type="common">Nematode worm</name>
    <dbReference type="NCBI Taxonomy" id="53992"/>
    <lineage>
        <taxon>Eukaryota</taxon>
        <taxon>Metazoa</taxon>
        <taxon>Ecdysozoa</taxon>
        <taxon>Nematoda</taxon>
        <taxon>Chromadorea</taxon>
        <taxon>Rhabditida</taxon>
        <taxon>Rhabditina</taxon>
        <taxon>Rhabditomorpha</taxon>
        <taxon>Strongyloidea</taxon>
        <taxon>Strongylidae</taxon>
        <taxon>Cylicocyclus</taxon>
    </lineage>
</organism>
<evidence type="ECO:0000313" key="2">
    <source>
        <dbReference type="Proteomes" id="UP001176961"/>
    </source>
</evidence>
<accession>A0AA36DVE1</accession>
<dbReference type="EMBL" id="CATQJL010000112">
    <property type="protein sequence ID" value="CAJ0593385.1"/>
    <property type="molecule type" value="Genomic_DNA"/>
</dbReference>
<name>A0AA36DVE1_CYLNA</name>
<dbReference type="AlphaFoldDB" id="A0AA36DVE1"/>
<reference evidence="1" key="1">
    <citation type="submission" date="2023-07" db="EMBL/GenBank/DDBJ databases">
        <authorList>
            <consortium name="CYATHOMIX"/>
        </authorList>
    </citation>
    <scope>NUCLEOTIDE SEQUENCE</scope>
    <source>
        <strain evidence="1">N/A</strain>
    </source>
</reference>
<keyword evidence="2" id="KW-1185">Reference proteome</keyword>
<sequence>MQQDVLDEKRVVATKRVYIPPHNSILVPARCEGSSELEERVVWPSREDLPVGVFTVKNQELDIPVMNSTGTPMILKEGEELEQWGTENWRSMWEEMNPLMMNNEIPHLDREERRNILYAQLKEGSKVEQLDDDLKQLVDEFEEAFALLDPELTGTDRAEIRAKMELEGEEQTHGLVKEGGTAFAAPASAVLLERYGPK</sequence>
<dbReference type="Proteomes" id="UP001176961">
    <property type="component" value="Unassembled WGS sequence"/>
</dbReference>
<evidence type="ECO:0000313" key="1">
    <source>
        <dbReference type="EMBL" id="CAJ0593385.1"/>
    </source>
</evidence>
<comment type="caution">
    <text evidence="1">The sequence shown here is derived from an EMBL/GenBank/DDBJ whole genome shotgun (WGS) entry which is preliminary data.</text>
</comment>
<protein>
    <submittedName>
        <fullName evidence="1">Uncharacterized protein</fullName>
    </submittedName>
</protein>
<gene>
    <name evidence="1" type="ORF">CYNAS_LOCUS5368</name>
</gene>